<dbReference type="EMBL" id="QHBU01000078">
    <property type="protein sequence ID" value="PZR82249.1"/>
    <property type="molecule type" value="Genomic_DNA"/>
</dbReference>
<evidence type="ECO:0000313" key="1">
    <source>
        <dbReference type="EMBL" id="PZR82249.1"/>
    </source>
</evidence>
<dbReference type="AlphaFoldDB" id="A0A2W5ZA22"/>
<organism evidence="1 2">
    <name type="scientific">Candidatus Aeolococcus gillhamiae</name>
    <dbReference type="NCBI Taxonomy" id="3127015"/>
    <lineage>
        <taxon>Bacteria</taxon>
        <taxon>Bacillati</taxon>
        <taxon>Candidatus Dormiibacterota</taxon>
        <taxon>Candidatus Dormibacteria</taxon>
        <taxon>Candidatus Aeolococcales</taxon>
        <taxon>Candidatus Aeolococcaceae</taxon>
        <taxon>Candidatus Aeolococcus</taxon>
    </lineage>
</organism>
<evidence type="ECO:0000313" key="2">
    <source>
        <dbReference type="Proteomes" id="UP000248724"/>
    </source>
</evidence>
<proteinExistence type="predicted"/>
<sequence length="80" mass="8165">MPGAAIFLPTELDVYVSAIEGRLGTLLGTTQAPGVAPADESVTIQMAASTGISGRYVTVPVRSLVGWSFVDEVSAFGPPA</sequence>
<name>A0A2W5ZA22_9BACT</name>
<dbReference type="Proteomes" id="UP000248724">
    <property type="component" value="Unassembled WGS sequence"/>
</dbReference>
<protein>
    <submittedName>
        <fullName evidence="1">Uncharacterized protein</fullName>
    </submittedName>
</protein>
<gene>
    <name evidence="1" type="ORF">DLM65_04220</name>
</gene>
<comment type="caution">
    <text evidence="1">The sequence shown here is derived from an EMBL/GenBank/DDBJ whole genome shotgun (WGS) entry which is preliminary data.</text>
</comment>
<reference evidence="1 2" key="1">
    <citation type="journal article" date="2017" name="Nature">
        <title>Atmospheric trace gases support primary production in Antarctic desert surface soil.</title>
        <authorList>
            <person name="Ji M."/>
            <person name="Greening C."/>
            <person name="Vanwonterghem I."/>
            <person name="Carere C.R."/>
            <person name="Bay S.K."/>
            <person name="Steen J.A."/>
            <person name="Montgomery K."/>
            <person name="Lines T."/>
            <person name="Beardall J."/>
            <person name="van Dorst J."/>
            <person name="Snape I."/>
            <person name="Stott M.B."/>
            <person name="Hugenholtz P."/>
            <person name="Ferrari B.C."/>
        </authorList>
    </citation>
    <scope>NUCLEOTIDE SEQUENCE [LARGE SCALE GENOMIC DNA]</scope>
    <source>
        <strain evidence="1">RRmetagenome_bin12</strain>
    </source>
</reference>
<accession>A0A2W5ZA22</accession>